<protein>
    <submittedName>
        <fullName evidence="8">CMP-sialic acid transporter 4</fullName>
    </submittedName>
</protein>
<feature type="transmembrane region" description="Helical" evidence="7">
    <location>
        <begin position="199"/>
        <end position="222"/>
    </location>
</feature>
<evidence type="ECO:0000256" key="6">
    <source>
        <dbReference type="ARBA" id="ARBA00046155"/>
    </source>
</evidence>
<dbReference type="Proteomes" id="UP001412067">
    <property type="component" value="Unassembled WGS sequence"/>
</dbReference>
<evidence type="ECO:0000256" key="5">
    <source>
        <dbReference type="ARBA" id="ARBA00023136"/>
    </source>
</evidence>
<accession>A0ABR2LLR5</accession>
<dbReference type="EMBL" id="JBBWWR010000018">
    <property type="protein sequence ID" value="KAK8944036.1"/>
    <property type="molecule type" value="Genomic_DNA"/>
</dbReference>
<evidence type="ECO:0000256" key="7">
    <source>
        <dbReference type="SAM" id="Phobius"/>
    </source>
</evidence>
<feature type="transmembrane region" description="Helical" evidence="7">
    <location>
        <begin position="144"/>
        <end position="163"/>
    </location>
</feature>
<dbReference type="PANTHER" id="PTHR10231">
    <property type="entry name" value="NUCLEOTIDE-SUGAR TRANSMEMBRANE TRANSPORTER"/>
    <property type="match status" value="1"/>
</dbReference>
<dbReference type="InterPro" id="IPR037185">
    <property type="entry name" value="EmrE-like"/>
</dbReference>
<dbReference type="InterPro" id="IPR007271">
    <property type="entry name" value="Nuc_sug_transpt"/>
</dbReference>
<evidence type="ECO:0000256" key="4">
    <source>
        <dbReference type="ARBA" id="ARBA00022989"/>
    </source>
</evidence>
<evidence type="ECO:0000256" key="1">
    <source>
        <dbReference type="ARBA" id="ARBA00004141"/>
    </source>
</evidence>
<keyword evidence="4 7" id="KW-1133">Transmembrane helix</keyword>
<name>A0ABR2LLR5_9ASPA</name>
<feature type="transmembrane region" description="Helical" evidence="7">
    <location>
        <begin position="44"/>
        <end position="63"/>
    </location>
</feature>
<feature type="transmembrane region" description="Helical" evidence="7">
    <location>
        <begin position="170"/>
        <end position="187"/>
    </location>
</feature>
<feature type="transmembrane region" description="Helical" evidence="7">
    <location>
        <begin position="234"/>
        <end position="250"/>
    </location>
</feature>
<feature type="transmembrane region" description="Helical" evidence="7">
    <location>
        <begin position="321"/>
        <end position="340"/>
    </location>
</feature>
<dbReference type="SUPFAM" id="SSF103481">
    <property type="entry name" value="Multidrug resistance efflux transporter EmrE"/>
    <property type="match status" value="1"/>
</dbReference>
<comment type="function">
    <text evidence="6">Sugar transporter involved in the transport of CMP-sialic acid from the cytoplasm into the Golgi. May transport important nucleotide sugars such as CMP-Kdo (2-keto-3-deoxy-D-manno-octulosonic acid) in physiological conditions.</text>
</comment>
<evidence type="ECO:0000313" key="8">
    <source>
        <dbReference type="EMBL" id="KAK8944036.1"/>
    </source>
</evidence>
<proteinExistence type="inferred from homology"/>
<dbReference type="PIRSF" id="PIRSF005799">
    <property type="entry name" value="UDP-gal_transpt"/>
    <property type="match status" value="1"/>
</dbReference>
<feature type="transmembrane region" description="Helical" evidence="7">
    <location>
        <begin position="262"/>
        <end position="283"/>
    </location>
</feature>
<keyword evidence="5 7" id="KW-0472">Membrane</keyword>
<keyword evidence="9" id="KW-1185">Reference proteome</keyword>
<comment type="subcellular location">
    <subcellularLocation>
        <location evidence="1">Membrane</location>
        <topology evidence="1">Multi-pass membrane protein</topology>
    </subcellularLocation>
</comment>
<gene>
    <name evidence="8" type="ORF">KSP40_PGU000675</name>
</gene>
<keyword evidence="3 7" id="KW-0812">Transmembrane</keyword>
<organism evidence="8 9">
    <name type="scientific">Platanthera guangdongensis</name>
    <dbReference type="NCBI Taxonomy" id="2320717"/>
    <lineage>
        <taxon>Eukaryota</taxon>
        <taxon>Viridiplantae</taxon>
        <taxon>Streptophyta</taxon>
        <taxon>Embryophyta</taxon>
        <taxon>Tracheophyta</taxon>
        <taxon>Spermatophyta</taxon>
        <taxon>Magnoliopsida</taxon>
        <taxon>Liliopsida</taxon>
        <taxon>Asparagales</taxon>
        <taxon>Orchidaceae</taxon>
        <taxon>Orchidoideae</taxon>
        <taxon>Orchideae</taxon>
        <taxon>Orchidinae</taxon>
        <taxon>Platanthera</taxon>
    </lineage>
</organism>
<reference evidence="8 9" key="1">
    <citation type="journal article" date="2022" name="Nat. Plants">
        <title>Genomes of leafy and leafless Platanthera orchids illuminate the evolution of mycoheterotrophy.</title>
        <authorList>
            <person name="Li M.H."/>
            <person name="Liu K.W."/>
            <person name="Li Z."/>
            <person name="Lu H.C."/>
            <person name="Ye Q.L."/>
            <person name="Zhang D."/>
            <person name="Wang J.Y."/>
            <person name="Li Y.F."/>
            <person name="Zhong Z.M."/>
            <person name="Liu X."/>
            <person name="Yu X."/>
            <person name="Liu D.K."/>
            <person name="Tu X.D."/>
            <person name="Liu B."/>
            <person name="Hao Y."/>
            <person name="Liao X.Y."/>
            <person name="Jiang Y.T."/>
            <person name="Sun W.H."/>
            <person name="Chen J."/>
            <person name="Chen Y.Q."/>
            <person name="Ai Y."/>
            <person name="Zhai J.W."/>
            <person name="Wu S.S."/>
            <person name="Zhou Z."/>
            <person name="Hsiao Y.Y."/>
            <person name="Wu W.L."/>
            <person name="Chen Y.Y."/>
            <person name="Lin Y.F."/>
            <person name="Hsu J.L."/>
            <person name="Li C.Y."/>
            <person name="Wang Z.W."/>
            <person name="Zhao X."/>
            <person name="Zhong W.Y."/>
            <person name="Ma X.K."/>
            <person name="Ma L."/>
            <person name="Huang J."/>
            <person name="Chen G.Z."/>
            <person name="Huang M.Z."/>
            <person name="Huang L."/>
            <person name="Peng D.H."/>
            <person name="Luo Y.B."/>
            <person name="Zou S.Q."/>
            <person name="Chen S.P."/>
            <person name="Lan S."/>
            <person name="Tsai W.C."/>
            <person name="Van de Peer Y."/>
            <person name="Liu Z.J."/>
        </authorList>
    </citation>
    <scope>NUCLEOTIDE SEQUENCE [LARGE SCALE GENOMIC DNA]</scope>
    <source>
        <strain evidence="8">Lor288</strain>
    </source>
</reference>
<dbReference type="NCBIfam" id="TIGR00803">
    <property type="entry name" value="nst"/>
    <property type="match status" value="1"/>
</dbReference>
<sequence length="351" mass="39718">MKHHMIEKQDENVTESDIEALELFLGSTACSNGTMINKLDLRKYFAIIALTVLTSSQSLLIVWSKRAGKYEHSVTTADFLVEVLKCALSLVALFKIWRSDGITQDNKLSTSFDEVSVYSIPAALYLIKNLLQYSIFAYVDARMYQILSNLNIISTGVLYSLILKRKLTQGQWIAFILLYVGYTGSQLDASDSVRNIPPQGWVMVIVMALISGFGGVQTEAILKKRPSRNINVQNFWLSIFGVIFTLIAIYDNDFDELISKGFFHGYSFITLCMILNHALSRIAMSMVLKYANNIVMVYSTRVAITIADILSKFLFGLNLNMEFLACFPLVFISAVFYRTVESKWCYQPLFT</sequence>
<comment type="similarity">
    <text evidence="2">Belongs to the nucleotide-sugar transporter family. CMP-Sialate:CMP antiporter (TC 2.A.7.12) subfamily.</text>
</comment>
<evidence type="ECO:0000256" key="3">
    <source>
        <dbReference type="ARBA" id="ARBA00022692"/>
    </source>
</evidence>
<evidence type="ECO:0000256" key="2">
    <source>
        <dbReference type="ARBA" id="ARBA00006447"/>
    </source>
</evidence>
<comment type="caution">
    <text evidence="8">The sequence shown here is derived from an EMBL/GenBank/DDBJ whole genome shotgun (WGS) entry which is preliminary data.</text>
</comment>
<dbReference type="Pfam" id="PF04142">
    <property type="entry name" value="Nuc_sug_transp"/>
    <property type="match status" value="1"/>
</dbReference>
<evidence type="ECO:0000313" key="9">
    <source>
        <dbReference type="Proteomes" id="UP001412067"/>
    </source>
</evidence>